<sequence length="377" mass="43044">MKINPFELERYFAKYEFTSKYLLSSSDCESLSLHELLQMADAETHYLWENLKLAYTESSGHPKLKAEIVKLYHSISADEINVMVPEEGIFVAMNCMLEKGDHVISTFPGYQSLFEIANSIGCEVSKWTPEYQNGWQFSIAKLASLIQKNTKLIVINFPHNPTGATISKEDLLEIISLCKQNNILLFSDEMYRFLEYNQKDQLPSASDLYKNAISLFGLSKSFALPGLRIGWLTSKNKKLMQEIASFKDYTTICNNAPGEILSIIALRNKDKIFKKNLKIIAENLETLNSFFKKYKTMFEWCPPKAGPIAFPGLKTELSVQQFCVDLLEQKSVMLLPSSVYKFPGNYFRIGFARTNMKEALANLENFILEKQKITGLN</sequence>
<organism evidence="3 4">
    <name type="scientific">Maribellus comscasis</name>
    <dbReference type="NCBI Taxonomy" id="2681766"/>
    <lineage>
        <taxon>Bacteria</taxon>
        <taxon>Pseudomonadati</taxon>
        <taxon>Bacteroidota</taxon>
        <taxon>Bacteroidia</taxon>
        <taxon>Marinilabiliales</taxon>
        <taxon>Prolixibacteraceae</taxon>
        <taxon>Maribellus</taxon>
    </lineage>
</organism>
<protein>
    <recommendedName>
        <fullName evidence="1">Aminotransferase</fullName>
        <ecNumber evidence="1">2.6.1.-</ecNumber>
    </recommendedName>
</protein>
<dbReference type="InterPro" id="IPR015421">
    <property type="entry name" value="PyrdxlP-dep_Trfase_major"/>
</dbReference>
<dbReference type="InterPro" id="IPR015424">
    <property type="entry name" value="PyrdxlP-dep_Trfase"/>
</dbReference>
<dbReference type="InterPro" id="IPR004839">
    <property type="entry name" value="Aminotransferase_I/II_large"/>
</dbReference>
<dbReference type="GO" id="GO:0030170">
    <property type="term" value="F:pyridoxal phosphate binding"/>
    <property type="evidence" value="ECO:0007669"/>
    <property type="project" value="InterPro"/>
</dbReference>
<gene>
    <name evidence="3" type="ORF">GM418_27845</name>
</gene>
<dbReference type="GO" id="GO:0008483">
    <property type="term" value="F:transaminase activity"/>
    <property type="evidence" value="ECO:0007669"/>
    <property type="project" value="UniProtKB-KW"/>
</dbReference>
<dbReference type="CDD" id="cd00609">
    <property type="entry name" value="AAT_like"/>
    <property type="match status" value="1"/>
</dbReference>
<evidence type="ECO:0000313" key="3">
    <source>
        <dbReference type="EMBL" id="QGY47342.1"/>
    </source>
</evidence>
<dbReference type="Gene3D" id="3.40.640.10">
    <property type="entry name" value="Type I PLP-dependent aspartate aminotransferase-like (Major domain)"/>
    <property type="match status" value="1"/>
</dbReference>
<comment type="cofactor">
    <cofactor evidence="1">
        <name>pyridoxal 5'-phosphate</name>
        <dbReference type="ChEBI" id="CHEBI:597326"/>
    </cofactor>
</comment>
<dbReference type="Gene3D" id="3.90.1150.10">
    <property type="entry name" value="Aspartate Aminotransferase, domain 1"/>
    <property type="match status" value="1"/>
</dbReference>
<dbReference type="InterPro" id="IPR015422">
    <property type="entry name" value="PyrdxlP-dep_Trfase_small"/>
</dbReference>
<keyword evidence="1 3" id="KW-0032">Aminotransferase</keyword>
<accession>A0A6I6K4M7</accession>
<reference evidence="3 4" key="1">
    <citation type="submission" date="2019-11" db="EMBL/GenBank/DDBJ databases">
        <authorList>
            <person name="Zheng R.K."/>
            <person name="Sun C.M."/>
        </authorList>
    </citation>
    <scope>NUCLEOTIDE SEQUENCE [LARGE SCALE GENOMIC DNA]</scope>
    <source>
        <strain evidence="3 4">WC007</strain>
    </source>
</reference>
<evidence type="ECO:0000259" key="2">
    <source>
        <dbReference type="Pfam" id="PF00155"/>
    </source>
</evidence>
<comment type="similarity">
    <text evidence="1">Belongs to the class-I pyridoxal-phosphate-dependent aminotransferase family.</text>
</comment>
<dbReference type="KEGG" id="mcos:GM418_27845"/>
<dbReference type="EMBL" id="CP046401">
    <property type="protein sequence ID" value="QGY47342.1"/>
    <property type="molecule type" value="Genomic_DNA"/>
</dbReference>
<evidence type="ECO:0000256" key="1">
    <source>
        <dbReference type="RuleBase" id="RU000481"/>
    </source>
</evidence>
<keyword evidence="4" id="KW-1185">Reference proteome</keyword>
<dbReference type="PROSITE" id="PS00105">
    <property type="entry name" value="AA_TRANSFER_CLASS_1"/>
    <property type="match status" value="1"/>
</dbReference>
<dbReference type="InterPro" id="IPR004838">
    <property type="entry name" value="NHTrfase_class1_PyrdxlP-BS"/>
</dbReference>
<dbReference type="RefSeq" id="WP_158871118.1">
    <property type="nucleotide sequence ID" value="NZ_CP046401.1"/>
</dbReference>
<dbReference type="EC" id="2.6.1.-" evidence="1"/>
<dbReference type="SUPFAM" id="SSF53383">
    <property type="entry name" value="PLP-dependent transferases"/>
    <property type="match status" value="1"/>
</dbReference>
<dbReference type="PANTHER" id="PTHR43510:SF1">
    <property type="entry name" value="AMINOTRANSFERASE FUNCTION, HYPOTHETICAL (EUROFUNG)"/>
    <property type="match status" value="1"/>
</dbReference>
<name>A0A6I6K4M7_9BACT</name>
<proteinExistence type="inferred from homology"/>
<dbReference type="AlphaFoldDB" id="A0A6I6K4M7"/>
<dbReference type="PANTHER" id="PTHR43510">
    <property type="entry name" value="AMINOTRANSFERASE FUNCTION, HYPOTHETICAL (EUROFUNG)"/>
    <property type="match status" value="1"/>
</dbReference>
<evidence type="ECO:0000313" key="4">
    <source>
        <dbReference type="Proteomes" id="UP000428260"/>
    </source>
</evidence>
<feature type="domain" description="Aminotransferase class I/classII large" evidence="2">
    <location>
        <begin position="23"/>
        <end position="358"/>
    </location>
</feature>
<keyword evidence="1 3" id="KW-0808">Transferase</keyword>
<dbReference type="Proteomes" id="UP000428260">
    <property type="component" value="Chromosome"/>
</dbReference>
<dbReference type="Pfam" id="PF00155">
    <property type="entry name" value="Aminotran_1_2"/>
    <property type="match status" value="1"/>
</dbReference>